<dbReference type="Gene3D" id="1.10.287.950">
    <property type="entry name" value="Methyl-accepting chemotaxis protein"/>
    <property type="match status" value="1"/>
</dbReference>
<dbReference type="InterPro" id="IPR013655">
    <property type="entry name" value="PAS_fold_3"/>
</dbReference>
<dbReference type="FunFam" id="1.10.287.950:FF:000001">
    <property type="entry name" value="Methyl-accepting chemotaxis sensory transducer"/>
    <property type="match status" value="1"/>
</dbReference>
<dbReference type="CDD" id="cd11386">
    <property type="entry name" value="MCP_signal"/>
    <property type="match status" value="1"/>
</dbReference>
<dbReference type="EMBL" id="PPSK01000007">
    <property type="protein sequence ID" value="POB03592.1"/>
    <property type="molecule type" value="Genomic_DNA"/>
</dbReference>
<dbReference type="Pfam" id="PF08447">
    <property type="entry name" value="PAS_3"/>
    <property type="match status" value="1"/>
</dbReference>
<keyword evidence="4" id="KW-0145">Chemotaxis</keyword>
<evidence type="ECO:0000256" key="5">
    <source>
        <dbReference type="ARBA" id="ARBA00022519"/>
    </source>
</evidence>
<evidence type="ECO:0000256" key="6">
    <source>
        <dbReference type="ARBA" id="ARBA00022692"/>
    </source>
</evidence>
<dbReference type="FunFam" id="3.30.450.20:FF:000046">
    <property type="entry name" value="Aerotaxis sensor receptor"/>
    <property type="match status" value="1"/>
</dbReference>
<keyword evidence="9 11" id="KW-0807">Transducer</keyword>
<keyword evidence="16" id="KW-1185">Reference proteome</keyword>
<evidence type="ECO:0000313" key="15">
    <source>
        <dbReference type="EMBL" id="POB03592.1"/>
    </source>
</evidence>
<evidence type="ECO:0000256" key="2">
    <source>
        <dbReference type="ARBA" id="ARBA00022475"/>
    </source>
</evidence>
<evidence type="ECO:0000256" key="4">
    <source>
        <dbReference type="ARBA" id="ARBA00022500"/>
    </source>
</evidence>
<dbReference type="SMART" id="SM00283">
    <property type="entry name" value="MA"/>
    <property type="match status" value="1"/>
</dbReference>
<name>A0A2P4EVL6_9GAMM</name>
<keyword evidence="5" id="KW-0997">Cell inner membrane</keyword>
<dbReference type="GO" id="GO:0005886">
    <property type="term" value="C:plasma membrane"/>
    <property type="evidence" value="ECO:0007669"/>
    <property type="project" value="UniProtKB-SubCell"/>
</dbReference>
<protein>
    <submittedName>
        <fullName evidence="15">Chemotaxis protein</fullName>
    </submittedName>
</protein>
<evidence type="ECO:0000259" key="13">
    <source>
        <dbReference type="PROSITE" id="PS50112"/>
    </source>
</evidence>
<keyword evidence="6" id="KW-0812">Transmembrane</keyword>
<dbReference type="InterPro" id="IPR035965">
    <property type="entry name" value="PAS-like_dom_sf"/>
</dbReference>
<dbReference type="CDD" id="cd00130">
    <property type="entry name" value="PAS"/>
    <property type="match status" value="1"/>
</dbReference>
<gene>
    <name evidence="15" type="ORF">C1949_09475</name>
</gene>
<dbReference type="Pfam" id="PF00015">
    <property type="entry name" value="MCPsignal"/>
    <property type="match status" value="1"/>
</dbReference>
<dbReference type="PROSITE" id="PS50111">
    <property type="entry name" value="CHEMOTAXIS_TRANSDUC_2"/>
    <property type="match status" value="1"/>
</dbReference>
<evidence type="ECO:0000313" key="16">
    <source>
        <dbReference type="Proteomes" id="UP000243451"/>
    </source>
</evidence>
<dbReference type="NCBIfam" id="TIGR00229">
    <property type="entry name" value="sensory_box"/>
    <property type="match status" value="1"/>
</dbReference>
<evidence type="ECO:0000256" key="9">
    <source>
        <dbReference type="ARBA" id="ARBA00023224"/>
    </source>
</evidence>
<evidence type="ECO:0000256" key="11">
    <source>
        <dbReference type="PROSITE-ProRule" id="PRU00284"/>
    </source>
</evidence>
<comment type="caution">
    <text evidence="15">The sequence shown here is derived from an EMBL/GenBank/DDBJ whole genome shotgun (WGS) entry which is preliminary data.</text>
</comment>
<feature type="domain" description="T-SNARE coiled-coil homology" evidence="14">
    <location>
        <begin position="433"/>
        <end position="495"/>
    </location>
</feature>
<dbReference type="AlphaFoldDB" id="A0A2P4EVL6"/>
<keyword evidence="3" id="KW-0488">Methylation</keyword>
<dbReference type="InterPro" id="IPR004089">
    <property type="entry name" value="MCPsignal_dom"/>
</dbReference>
<dbReference type="GO" id="GO:0007165">
    <property type="term" value="P:signal transduction"/>
    <property type="evidence" value="ECO:0007669"/>
    <property type="project" value="UniProtKB-KW"/>
</dbReference>
<dbReference type="OrthoDB" id="5675566at2"/>
<comment type="subcellular location">
    <subcellularLocation>
        <location evidence="1">Cell inner membrane</location>
        <topology evidence="1">Multi-pass membrane protein</topology>
    </subcellularLocation>
</comment>
<dbReference type="InterPro" id="IPR004090">
    <property type="entry name" value="Chemotax_Me-accpt_rcpt"/>
</dbReference>
<feature type="domain" description="Methyl-accepting transducer" evidence="12">
    <location>
        <begin position="246"/>
        <end position="482"/>
    </location>
</feature>
<keyword evidence="8" id="KW-0472">Membrane</keyword>
<evidence type="ECO:0000256" key="8">
    <source>
        <dbReference type="ARBA" id="ARBA00023136"/>
    </source>
</evidence>
<evidence type="ECO:0000259" key="14">
    <source>
        <dbReference type="PROSITE" id="PS50192"/>
    </source>
</evidence>
<organism evidence="15 16">
    <name type="scientific">Halopseudomonas oceani</name>
    <dbReference type="NCBI Taxonomy" id="1708783"/>
    <lineage>
        <taxon>Bacteria</taxon>
        <taxon>Pseudomonadati</taxon>
        <taxon>Pseudomonadota</taxon>
        <taxon>Gammaproteobacteria</taxon>
        <taxon>Pseudomonadales</taxon>
        <taxon>Pseudomonadaceae</taxon>
        <taxon>Halopseudomonas</taxon>
    </lineage>
</organism>
<evidence type="ECO:0000256" key="3">
    <source>
        <dbReference type="ARBA" id="ARBA00022481"/>
    </source>
</evidence>
<dbReference type="InterPro" id="IPR000727">
    <property type="entry name" value="T_SNARE_dom"/>
</dbReference>
<accession>A0A2P4EVL6</accession>
<dbReference type="PANTHER" id="PTHR32089:SF74">
    <property type="entry name" value="METHYL-ACCEPTING CHEMOTAXIS PROTEIN AER"/>
    <property type="match status" value="1"/>
</dbReference>
<evidence type="ECO:0000256" key="1">
    <source>
        <dbReference type="ARBA" id="ARBA00004429"/>
    </source>
</evidence>
<reference evidence="15 16" key="1">
    <citation type="submission" date="2018-01" db="EMBL/GenBank/DDBJ databases">
        <title>Draft genome of the type strain Pseudomonas oceani DSM 100277 isolated from the deep water in Okinawa trough, northwestern Pacific Ocean.</title>
        <authorList>
            <person name="Gomila M."/>
            <person name="Mulet M."/>
            <person name="Garcia-Valdes E."/>
            <person name="Lalucat J."/>
        </authorList>
    </citation>
    <scope>NUCLEOTIDE SEQUENCE [LARGE SCALE GENOMIC DNA]</scope>
    <source>
        <strain evidence="15 16">DSM 100277</strain>
    </source>
</reference>
<comment type="similarity">
    <text evidence="10">Belongs to the methyl-accepting chemotaxis (MCP) protein family.</text>
</comment>
<dbReference type="PROSITE" id="PS50192">
    <property type="entry name" value="T_SNARE"/>
    <property type="match status" value="1"/>
</dbReference>
<feature type="domain" description="PAS" evidence="13">
    <location>
        <begin position="21"/>
        <end position="60"/>
    </location>
</feature>
<evidence type="ECO:0000256" key="10">
    <source>
        <dbReference type="ARBA" id="ARBA00029447"/>
    </source>
</evidence>
<dbReference type="GO" id="GO:0052131">
    <property type="term" value="P:positive aerotaxis"/>
    <property type="evidence" value="ECO:0007669"/>
    <property type="project" value="UniProtKB-ARBA"/>
</dbReference>
<keyword evidence="7" id="KW-1133">Transmembrane helix</keyword>
<proteinExistence type="inferred from homology"/>
<dbReference type="PRINTS" id="PR00260">
    <property type="entry name" value="CHEMTRNSDUCR"/>
</dbReference>
<dbReference type="InterPro" id="IPR000014">
    <property type="entry name" value="PAS"/>
</dbReference>
<dbReference type="SUPFAM" id="SSF58104">
    <property type="entry name" value="Methyl-accepting chemotaxis protein (MCP) signaling domain"/>
    <property type="match status" value="1"/>
</dbReference>
<dbReference type="SUPFAM" id="SSF55785">
    <property type="entry name" value="PYP-like sensor domain (PAS domain)"/>
    <property type="match status" value="1"/>
</dbReference>
<dbReference type="RefSeq" id="WP_104738234.1">
    <property type="nucleotide sequence ID" value="NZ_BMHR01000006.1"/>
</dbReference>
<keyword evidence="2" id="KW-1003">Cell membrane</keyword>
<evidence type="ECO:0000256" key="7">
    <source>
        <dbReference type="ARBA" id="ARBA00022989"/>
    </source>
</evidence>
<dbReference type="GO" id="GO:0004888">
    <property type="term" value="F:transmembrane signaling receptor activity"/>
    <property type="evidence" value="ECO:0007669"/>
    <property type="project" value="InterPro"/>
</dbReference>
<sequence length="519" mass="54947">MRNNQPVTQRERTFAADERLISTTNLKGVITYCNDVFIEISGFTRDELIGTSHNLVRHPDVPPAVFAHMWADIKAGKAWMGIVKNRCKNGDHYWVNAFVTPIWENGQITGYESVRTKPTAGQIERASALYQRLSRGGKAVQSDVAGLGMQILPSAVAMAASGAAGVLFGWPGAAVAGLLGVPAGYLMKASLEQRLQRIVHSAGNSISDPLLAQMFTPFRGAMGQLEMAILSQQARLTTCLTRVADSADSLKLQAHEASDIARQSSEGLAQQRAETDQVATAINQMAAATLEVSGNVQNAAGATHDAAQLAIQGKQLASNARTAIENLSGVVESASTVTNKLASDAREIGTVVDVIKGIAEQTNLLALNAAIEAARAGEQGRGFAVVADEVRALASRTAEATEQIHGLIANLQQAAKSTVDTMQAGNEQAERGVAQVIEADEALEGIRQAIERINEMAGQIASAAEEQSSVAEEINRNVTSIASLADSTAGQASRSAELSGELATTAQRQVDLVDRFNRR</sequence>
<dbReference type="Proteomes" id="UP000243451">
    <property type="component" value="Unassembled WGS sequence"/>
</dbReference>
<dbReference type="PANTHER" id="PTHR32089">
    <property type="entry name" value="METHYL-ACCEPTING CHEMOTAXIS PROTEIN MCPB"/>
    <property type="match status" value="1"/>
</dbReference>
<evidence type="ECO:0000259" key="12">
    <source>
        <dbReference type="PROSITE" id="PS50111"/>
    </source>
</evidence>
<dbReference type="PROSITE" id="PS50112">
    <property type="entry name" value="PAS"/>
    <property type="match status" value="1"/>
</dbReference>
<dbReference type="Gene3D" id="3.30.450.20">
    <property type="entry name" value="PAS domain"/>
    <property type="match status" value="1"/>
</dbReference>